<feature type="region of interest" description="Disordered" evidence="1">
    <location>
        <begin position="1"/>
        <end position="31"/>
    </location>
</feature>
<evidence type="ECO:0000313" key="2">
    <source>
        <dbReference type="EMBL" id="KAF2432191.1"/>
    </source>
</evidence>
<proteinExistence type="predicted"/>
<feature type="compositionally biased region" description="Basic and acidic residues" evidence="1">
    <location>
        <begin position="1"/>
        <end position="21"/>
    </location>
</feature>
<dbReference type="OrthoDB" id="5325862at2759"/>
<accession>A0A9P4NW17</accession>
<reference evidence="2" key="1">
    <citation type="journal article" date="2020" name="Stud. Mycol.">
        <title>101 Dothideomycetes genomes: a test case for predicting lifestyles and emergence of pathogens.</title>
        <authorList>
            <person name="Haridas S."/>
            <person name="Albert R."/>
            <person name="Binder M."/>
            <person name="Bloem J."/>
            <person name="Labutti K."/>
            <person name="Salamov A."/>
            <person name="Andreopoulos B."/>
            <person name="Baker S."/>
            <person name="Barry K."/>
            <person name="Bills G."/>
            <person name="Bluhm B."/>
            <person name="Cannon C."/>
            <person name="Castanera R."/>
            <person name="Culley D."/>
            <person name="Daum C."/>
            <person name="Ezra D."/>
            <person name="Gonzalez J."/>
            <person name="Henrissat B."/>
            <person name="Kuo A."/>
            <person name="Liang C."/>
            <person name="Lipzen A."/>
            <person name="Lutzoni F."/>
            <person name="Magnuson J."/>
            <person name="Mondo S."/>
            <person name="Nolan M."/>
            <person name="Ohm R."/>
            <person name="Pangilinan J."/>
            <person name="Park H.-J."/>
            <person name="Ramirez L."/>
            <person name="Alfaro M."/>
            <person name="Sun H."/>
            <person name="Tritt A."/>
            <person name="Yoshinaga Y."/>
            <person name="Zwiers L.-H."/>
            <person name="Turgeon B."/>
            <person name="Goodwin S."/>
            <person name="Spatafora J."/>
            <person name="Crous P."/>
            <person name="Grigoriev I."/>
        </authorList>
    </citation>
    <scope>NUCLEOTIDE SEQUENCE</scope>
    <source>
        <strain evidence="2">CBS 130266</strain>
    </source>
</reference>
<sequence length="286" mass="31753">MEVEKKSHTHLDPTMTKHEPETGTYLDDPPDIMRENLSSNEKKEVVAYAHSNYSTETDVTVVAPSNFNPSRTLVINARGIALIRLPFPSRELEIIVSTPEGDLAYVSTRAKARSGNATLTEANGTALIASEYFWGPGRDPKLHILNRDSPSDIKIESKWTSRSQDFVLPSEQKLQWRYSREIDPSTSNTKGQKRSFLVLEVPGNKKEKNARLAQLIRNDETRTPGTKKCDAGNGGEIVMDENAMKSFGVAEDFVVASCLMMLKKEIDRRRTYQMLMVGGASSGGGS</sequence>
<comment type="caution">
    <text evidence="2">The sequence shown here is derived from an EMBL/GenBank/DDBJ whole genome shotgun (WGS) entry which is preliminary data.</text>
</comment>
<evidence type="ECO:0000313" key="3">
    <source>
        <dbReference type="Proteomes" id="UP000800235"/>
    </source>
</evidence>
<name>A0A9P4NW17_9PEZI</name>
<keyword evidence="3" id="KW-1185">Reference proteome</keyword>
<dbReference type="EMBL" id="MU007027">
    <property type="protein sequence ID" value="KAF2432191.1"/>
    <property type="molecule type" value="Genomic_DNA"/>
</dbReference>
<organism evidence="2 3">
    <name type="scientific">Tothia fuscella</name>
    <dbReference type="NCBI Taxonomy" id="1048955"/>
    <lineage>
        <taxon>Eukaryota</taxon>
        <taxon>Fungi</taxon>
        <taxon>Dikarya</taxon>
        <taxon>Ascomycota</taxon>
        <taxon>Pezizomycotina</taxon>
        <taxon>Dothideomycetes</taxon>
        <taxon>Pleosporomycetidae</taxon>
        <taxon>Venturiales</taxon>
        <taxon>Cylindrosympodiaceae</taxon>
        <taxon>Tothia</taxon>
    </lineage>
</organism>
<dbReference type="Proteomes" id="UP000800235">
    <property type="component" value="Unassembled WGS sequence"/>
</dbReference>
<gene>
    <name evidence="2" type="ORF">EJ08DRAFT_648280</name>
</gene>
<dbReference type="AlphaFoldDB" id="A0A9P4NW17"/>
<protein>
    <submittedName>
        <fullName evidence="2">Uncharacterized protein</fullName>
    </submittedName>
</protein>
<evidence type="ECO:0000256" key="1">
    <source>
        <dbReference type="SAM" id="MobiDB-lite"/>
    </source>
</evidence>